<gene>
    <name evidence="12" type="ORF">CYD53_101104</name>
</gene>
<dbReference type="InterPro" id="IPR014710">
    <property type="entry name" value="RmlC-like_jellyroll"/>
</dbReference>
<dbReference type="NCBIfam" id="TIGR01479">
    <property type="entry name" value="GMP_PMI"/>
    <property type="match status" value="1"/>
</dbReference>
<dbReference type="Pfam" id="PF00483">
    <property type="entry name" value="NTP_transferase"/>
    <property type="match status" value="1"/>
</dbReference>
<dbReference type="CDD" id="cd02213">
    <property type="entry name" value="cupin_PMI_typeII_C"/>
    <property type="match status" value="1"/>
</dbReference>
<dbReference type="SUPFAM" id="SSF53448">
    <property type="entry name" value="Nucleotide-diphospho-sugar transferases"/>
    <property type="match status" value="1"/>
</dbReference>
<feature type="domain" description="Nucleotidyl transferase" evidence="9">
    <location>
        <begin position="29"/>
        <end position="308"/>
    </location>
</feature>
<dbReference type="GO" id="GO:0016853">
    <property type="term" value="F:isomerase activity"/>
    <property type="evidence" value="ECO:0007669"/>
    <property type="project" value="UniProtKB-KW"/>
</dbReference>
<keyword evidence="6" id="KW-0342">GTP-binding</keyword>
<evidence type="ECO:0000313" key="12">
    <source>
        <dbReference type="EMBL" id="POR56584.1"/>
    </source>
</evidence>
<name>A0A2S4MP98_9HYPH</name>
<comment type="catalytic activity">
    <reaction evidence="7">
        <text>alpha-D-mannose 1-phosphate + GTP + H(+) = GDP-alpha-D-mannose + diphosphate</text>
        <dbReference type="Rhea" id="RHEA:15229"/>
        <dbReference type="ChEBI" id="CHEBI:15378"/>
        <dbReference type="ChEBI" id="CHEBI:33019"/>
        <dbReference type="ChEBI" id="CHEBI:37565"/>
        <dbReference type="ChEBI" id="CHEBI:57527"/>
        <dbReference type="ChEBI" id="CHEBI:58409"/>
        <dbReference type="EC" id="2.7.7.13"/>
    </reaction>
</comment>
<dbReference type="AlphaFoldDB" id="A0A2S4MP98"/>
<dbReference type="EMBL" id="PQFZ01000001">
    <property type="protein sequence ID" value="POR56584.1"/>
    <property type="molecule type" value="Genomic_DNA"/>
</dbReference>
<accession>A0A2S4MP98</accession>
<dbReference type="Pfam" id="PF22640">
    <property type="entry name" value="ManC_GMP_beta-helix"/>
    <property type="match status" value="1"/>
</dbReference>
<dbReference type="Gene3D" id="2.60.120.10">
    <property type="entry name" value="Jelly Rolls"/>
    <property type="match status" value="1"/>
</dbReference>
<dbReference type="CDD" id="cd02509">
    <property type="entry name" value="GDP-M1P_Guanylyltransferase"/>
    <property type="match status" value="1"/>
</dbReference>
<dbReference type="Gene3D" id="3.90.550.10">
    <property type="entry name" value="Spore Coat Polysaccharide Biosynthesis Protein SpsA, Chain A"/>
    <property type="match status" value="1"/>
</dbReference>
<evidence type="ECO:0000256" key="5">
    <source>
        <dbReference type="ARBA" id="ARBA00022741"/>
    </source>
</evidence>
<protein>
    <recommendedName>
        <fullName evidence="2">mannose-1-phosphate guanylyltransferase</fullName>
        <ecNumber evidence="2">2.7.7.13</ecNumber>
    </recommendedName>
</protein>
<evidence type="ECO:0000256" key="3">
    <source>
        <dbReference type="ARBA" id="ARBA00022679"/>
    </source>
</evidence>
<dbReference type="InterPro" id="IPR054566">
    <property type="entry name" value="ManC/GMP-like_b-helix"/>
</dbReference>
<dbReference type="EC" id="2.7.7.13" evidence="2"/>
<evidence type="ECO:0000259" key="10">
    <source>
        <dbReference type="Pfam" id="PF01050"/>
    </source>
</evidence>
<sequence length="493" mass="53209">MTVVSRCETLPIILIQVDTSIMASANIIPLIMAGGSGTRLWPLSRDTMPKQFIGLLDDGLSTFQATLLRVKDASFDKPIVVTNHEFRFVVAEQMQAVGVEGDIVLEPERRDSAAAIAVGALLASSRAGDAICVALAADHIVADVDGFRADCAKAARLAASGLIMTFGIVPTKPATGYGYLEPGGALDVPGASRLTRFVEKPDAKTAQLYVDQGFLWNSGNFVFAAAGMIEELDLYAPEVIAGARAALAEAKRDLDFLRLDAAGFARAMKVSIDYAVMEKTKHAGVLAASFDWSDVGAWDSIYEVKPKDGDGNVLEGPVVALDTRGTLVRSEDILTTVIGLDDAVVVTTRDAVLVTTKAQAGNVKALVEQMKSDGRREASEHLRIYRPWGWYQRIDLGARFQVKRINVKPGGLLSLQKHFHRAEHWVVVSGTAEVTLDGAVSYIHENESIYLPIGCTHRLANPGKIALELIEVQVGSYTGEDDIVRIEDVYART</sequence>
<keyword evidence="4 12" id="KW-0548">Nucleotidyltransferase</keyword>
<evidence type="ECO:0000256" key="7">
    <source>
        <dbReference type="ARBA" id="ARBA00047343"/>
    </source>
</evidence>
<evidence type="ECO:0000256" key="2">
    <source>
        <dbReference type="ARBA" id="ARBA00012387"/>
    </source>
</evidence>
<dbReference type="SUPFAM" id="SSF51182">
    <property type="entry name" value="RmlC-like cupins"/>
    <property type="match status" value="1"/>
</dbReference>
<keyword evidence="5" id="KW-0547">Nucleotide-binding</keyword>
<keyword evidence="13" id="KW-1185">Reference proteome</keyword>
<keyword evidence="12" id="KW-0413">Isomerase</keyword>
<evidence type="ECO:0000259" key="9">
    <source>
        <dbReference type="Pfam" id="PF00483"/>
    </source>
</evidence>
<comment type="similarity">
    <text evidence="1 8">Belongs to the mannose-6-phosphate isomerase type 2 family.</text>
</comment>
<dbReference type="Proteomes" id="UP000236919">
    <property type="component" value="Unassembled WGS sequence"/>
</dbReference>
<dbReference type="GO" id="GO:0009298">
    <property type="term" value="P:GDP-mannose biosynthetic process"/>
    <property type="evidence" value="ECO:0007669"/>
    <property type="project" value="TreeGrafter"/>
</dbReference>
<evidence type="ECO:0000256" key="8">
    <source>
        <dbReference type="RuleBase" id="RU004190"/>
    </source>
</evidence>
<dbReference type="InterPro" id="IPR005835">
    <property type="entry name" value="NTP_transferase_dom"/>
</dbReference>
<reference evidence="12 13" key="1">
    <citation type="submission" date="2018-01" db="EMBL/GenBank/DDBJ databases">
        <title>Genomic Encyclopedia of Type Strains, Phase III (KMG-III): the genomes of soil and plant-associated and newly described type strains.</title>
        <authorList>
            <person name="Whitman W."/>
        </authorList>
    </citation>
    <scope>NUCLEOTIDE SEQUENCE [LARGE SCALE GENOMIC DNA]</scope>
    <source>
        <strain evidence="12 13">1131</strain>
    </source>
</reference>
<feature type="domain" description="Mannose-6-phosphate isomerase type II C-terminal" evidence="10">
    <location>
        <begin position="374"/>
        <end position="488"/>
    </location>
</feature>
<organism evidence="12 13">
    <name type="scientific">Bosea psychrotolerans</name>
    <dbReference type="NCBI Taxonomy" id="1871628"/>
    <lineage>
        <taxon>Bacteria</taxon>
        <taxon>Pseudomonadati</taxon>
        <taxon>Pseudomonadota</taxon>
        <taxon>Alphaproteobacteria</taxon>
        <taxon>Hyphomicrobiales</taxon>
        <taxon>Boseaceae</taxon>
        <taxon>Bosea</taxon>
    </lineage>
</organism>
<dbReference type="PANTHER" id="PTHR46390:SF1">
    <property type="entry name" value="MANNOSE-1-PHOSPHATE GUANYLYLTRANSFERASE"/>
    <property type="match status" value="1"/>
</dbReference>
<evidence type="ECO:0000256" key="4">
    <source>
        <dbReference type="ARBA" id="ARBA00022695"/>
    </source>
</evidence>
<proteinExistence type="inferred from homology"/>
<evidence type="ECO:0000313" key="13">
    <source>
        <dbReference type="Proteomes" id="UP000236919"/>
    </source>
</evidence>
<dbReference type="FunFam" id="2.60.120.10:FF:000032">
    <property type="entry name" value="Mannose-1-phosphate guanylyltransferase/mannose-6-phosphate isomerase"/>
    <property type="match status" value="1"/>
</dbReference>
<dbReference type="InterPro" id="IPR001538">
    <property type="entry name" value="Man6P_isomerase-2_C"/>
</dbReference>
<evidence type="ECO:0000256" key="1">
    <source>
        <dbReference type="ARBA" id="ARBA00006115"/>
    </source>
</evidence>
<dbReference type="PANTHER" id="PTHR46390">
    <property type="entry name" value="MANNOSE-1-PHOSPHATE GUANYLYLTRANSFERASE"/>
    <property type="match status" value="1"/>
</dbReference>
<dbReference type="InterPro" id="IPR011051">
    <property type="entry name" value="RmlC_Cupin_sf"/>
</dbReference>
<evidence type="ECO:0000256" key="6">
    <source>
        <dbReference type="ARBA" id="ARBA00023134"/>
    </source>
</evidence>
<evidence type="ECO:0000259" key="11">
    <source>
        <dbReference type="Pfam" id="PF22640"/>
    </source>
</evidence>
<dbReference type="InterPro" id="IPR029044">
    <property type="entry name" value="Nucleotide-diphossugar_trans"/>
</dbReference>
<dbReference type="Pfam" id="PF01050">
    <property type="entry name" value="MannoseP_isomer"/>
    <property type="match status" value="1"/>
</dbReference>
<dbReference type="FunFam" id="3.90.550.10:FF:000046">
    <property type="entry name" value="Mannose-1-phosphate guanylyltransferase (GDP)"/>
    <property type="match status" value="1"/>
</dbReference>
<dbReference type="GO" id="GO:0005525">
    <property type="term" value="F:GTP binding"/>
    <property type="evidence" value="ECO:0007669"/>
    <property type="project" value="UniProtKB-KW"/>
</dbReference>
<feature type="domain" description="MannoseP isomerase/GMP-like beta-helix" evidence="11">
    <location>
        <begin position="317"/>
        <end position="369"/>
    </location>
</feature>
<dbReference type="InterPro" id="IPR049577">
    <property type="entry name" value="GMPP_N"/>
</dbReference>
<dbReference type="InterPro" id="IPR051161">
    <property type="entry name" value="Mannose-6P_isomerase_type2"/>
</dbReference>
<dbReference type="GO" id="GO:0004475">
    <property type="term" value="F:mannose-1-phosphate guanylyltransferase (GTP) activity"/>
    <property type="evidence" value="ECO:0007669"/>
    <property type="project" value="UniProtKB-EC"/>
</dbReference>
<dbReference type="GO" id="GO:0000271">
    <property type="term" value="P:polysaccharide biosynthetic process"/>
    <property type="evidence" value="ECO:0007669"/>
    <property type="project" value="InterPro"/>
</dbReference>
<dbReference type="InterPro" id="IPR006375">
    <property type="entry name" value="Man1P_GuaTrfase/Man6P_Isoase"/>
</dbReference>
<comment type="caution">
    <text evidence="12">The sequence shown here is derived from an EMBL/GenBank/DDBJ whole genome shotgun (WGS) entry which is preliminary data.</text>
</comment>
<keyword evidence="3 12" id="KW-0808">Transferase</keyword>